<dbReference type="SUPFAM" id="SSF100950">
    <property type="entry name" value="NagB/RpiA/CoA transferase-like"/>
    <property type="match status" value="1"/>
</dbReference>
<dbReference type="PANTHER" id="PTHR34294">
    <property type="entry name" value="TRANSCRIPTIONAL REGULATOR-RELATED"/>
    <property type="match status" value="1"/>
</dbReference>
<dbReference type="RefSeq" id="WP_330091810.1">
    <property type="nucleotide sequence ID" value="NZ_JAUZMY010000010.1"/>
</dbReference>
<organism evidence="6 7">
    <name type="scientific">Nocardiopsis codii</name>
    <dbReference type="NCBI Taxonomy" id="3065942"/>
    <lineage>
        <taxon>Bacteria</taxon>
        <taxon>Bacillati</taxon>
        <taxon>Actinomycetota</taxon>
        <taxon>Actinomycetes</taxon>
        <taxon>Streptosporangiales</taxon>
        <taxon>Nocardiopsidaceae</taxon>
        <taxon>Nocardiopsis</taxon>
    </lineage>
</organism>
<dbReference type="InterPro" id="IPR051054">
    <property type="entry name" value="SorC_transcr_regulators"/>
</dbReference>
<dbReference type="Gene3D" id="1.10.10.10">
    <property type="entry name" value="Winged helix-like DNA-binding domain superfamily/Winged helix DNA-binding domain"/>
    <property type="match status" value="1"/>
</dbReference>
<comment type="similarity">
    <text evidence="1">Belongs to the SorC transcriptional regulatory family.</text>
</comment>
<evidence type="ECO:0000256" key="3">
    <source>
        <dbReference type="ARBA" id="ARBA00023125"/>
    </source>
</evidence>
<keyword evidence="3" id="KW-0238">DNA-binding</keyword>
<dbReference type="InterPro" id="IPR036388">
    <property type="entry name" value="WH-like_DNA-bd_sf"/>
</dbReference>
<evidence type="ECO:0000256" key="2">
    <source>
        <dbReference type="ARBA" id="ARBA00023015"/>
    </source>
</evidence>
<dbReference type="InterPro" id="IPR037171">
    <property type="entry name" value="NagB/RpiA_transferase-like"/>
</dbReference>
<sequence>MKPAFRPAELIRATAIARRYYIGGESKIRIAEDFAISRFKVARILDDARAAGIVRIEIAEPTEVDTDLSHQLRTAYGLHQAIAVVNPGEGGAMHRGLGRIAAEYLTEILEEDDTLGLACSRTLNAMTLALDELPRCTVVQLTGVLPGGVEENSVELVRRVASLARGPAYPIYAPLVVSDPGTADALRAQPQVAGAMQRYGELDKAVVAIGSWSPTLSLVRDALSPAEGAALEREGVQAEVCARTVDVHGTPTAPELTSRIIAITLEQLRDVPEVVAVAGGAGKAQAIHSVLKTGVVSSLVTDTTTARTLIEAAGGPGGSVG</sequence>
<dbReference type="Gene3D" id="3.40.50.1360">
    <property type="match status" value="1"/>
</dbReference>
<evidence type="ECO:0000259" key="5">
    <source>
        <dbReference type="Pfam" id="PF04198"/>
    </source>
</evidence>
<dbReference type="Pfam" id="PF04198">
    <property type="entry name" value="Sugar-bind"/>
    <property type="match status" value="1"/>
</dbReference>
<evidence type="ECO:0000313" key="7">
    <source>
        <dbReference type="Proteomes" id="UP001356095"/>
    </source>
</evidence>
<evidence type="ECO:0000256" key="4">
    <source>
        <dbReference type="ARBA" id="ARBA00023163"/>
    </source>
</evidence>
<gene>
    <name evidence="6" type="ORF">Q8791_12415</name>
</gene>
<feature type="domain" description="Sugar-binding" evidence="5">
    <location>
        <begin position="63"/>
        <end position="310"/>
    </location>
</feature>
<comment type="caution">
    <text evidence="6">The sequence shown here is derived from an EMBL/GenBank/DDBJ whole genome shotgun (WGS) entry which is preliminary data.</text>
</comment>
<keyword evidence="4" id="KW-0804">Transcription</keyword>
<name>A0ABU7K715_9ACTN</name>
<dbReference type="Proteomes" id="UP001356095">
    <property type="component" value="Unassembled WGS sequence"/>
</dbReference>
<evidence type="ECO:0000256" key="1">
    <source>
        <dbReference type="ARBA" id="ARBA00010466"/>
    </source>
</evidence>
<dbReference type="InterPro" id="IPR007324">
    <property type="entry name" value="Sugar-bd_dom_put"/>
</dbReference>
<protein>
    <submittedName>
        <fullName evidence="6">Sugar-binding domain-containing protein</fullName>
    </submittedName>
</protein>
<keyword evidence="2" id="KW-0805">Transcription regulation</keyword>
<evidence type="ECO:0000313" key="6">
    <source>
        <dbReference type="EMBL" id="MEE2038020.1"/>
    </source>
</evidence>
<proteinExistence type="inferred from homology"/>
<keyword evidence="7" id="KW-1185">Reference proteome</keyword>
<dbReference type="PANTHER" id="PTHR34294:SF1">
    <property type="entry name" value="TRANSCRIPTIONAL REGULATOR LSRR"/>
    <property type="match status" value="1"/>
</dbReference>
<reference evidence="6 7" key="1">
    <citation type="submission" date="2023-08" db="EMBL/GenBank/DDBJ databases">
        <authorList>
            <person name="Girao M."/>
            <person name="Carvalho M.F."/>
        </authorList>
    </citation>
    <scope>NUCLEOTIDE SEQUENCE [LARGE SCALE GENOMIC DNA]</scope>
    <source>
        <strain evidence="6 7">CT-R113</strain>
    </source>
</reference>
<dbReference type="EMBL" id="JAUZMY010000010">
    <property type="protein sequence ID" value="MEE2038020.1"/>
    <property type="molecule type" value="Genomic_DNA"/>
</dbReference>
<accession>A0ABU7K715</accession>